<evidence type="ECO:0000256" key="1">
    <source>
        <dbReference type="ARBA" id="ARBA00004651"/>
    </source>
</evidence>
<feature type="transmembrane region" description="Helical" evidence="7">
    <location>
        <begin position="594"/>
        <end position="616"/>
    </location>
</feature>
<reference evidence="12" key="2">
    <citation type="submission" date="2025-09" db="UniProtKB">
        <authorList>
            <consortium name="Ensembl"/>
        </authorList>
    </citation>
    <scope>IDENTIFICATION</scope>
</reference>
<evidence type="ECO:0000256" key="7">
    <source>
        <dbReference type="RuleBase" id="RU362018"/>
    </source>
</evidence>
<feature type="domain" description="Concentrative nucleoside transporter N-terminal" evidence="9">
    <location>
        <begin position="207"/>
        <end position="279"/>
    </location>
</feature>
<evidence type="ECO:0000256" key="5">
    <source>
        <dbReference type="ARBA" id="ARBA00022989"/>
    </source>
</evidence>
<feature type="compositionally biased region" description="Basic and acidic residues" evidence="8">
    <location>
        <begin position="25"/>
        <end position="37"/>
    </location>
</feature>
<dbReference type="Pfam" id="PF01773">
    <property type="entry name" value="Nucleos_tra2_N"/>
    <property type="match status" value="1"/>
</dbReference>
<keyword evidence="4 7" id="KW-0812">Transmembrane</keyword>
<dbReference type="InterPro" id="IPR008276">
    <property type="entry name" value="C_nuclsd_transpt"/>
</dbReference>
<feature type="transmembrane region" description="Helical" evidence="7">
    <location>
        <begin position="557"/>
        <end position="582"/>
    </location>
</feature>
<dbReference type="AlphaFoldDB" id="A0A8C4WWN3"/>
<dbReference type="Ensembl" id="ENSEBUT00000016793.1">
    <property type="protein sequence ID" value="ENSEBUP00000016217.1"/>
    <property type="gene ID" value="ENSEBUG00000010181.1"/>
</dbReference>
<sequence>MPTNRKPNIEMSAFKARGVENPSYEDPKEKQKPDLEMSKTNGIGVDNPSYYKNPEKYLGNENEEGKSNNEDEEEEEDQGAVERCVDKFYGGIHNFYKRNKKIIHYTFLGLLLVGYFALVIAACIVNFKQSLALLVLTLIAIFFFFWDLFIAKYGDNIAEALKPCQKFLDNHWSIIRWFVYGALLLAVILWLTLDTAKRGANQVIPFFGLIMYILLVFIFSKHPTKVRWRIVIWGLLLQFIFGLIILRTKPGLDAFNWLGIQVQTFLKYTDAGSRFIFGDNFEDHFFAFAVLPIVIFFSTVMSMMYYLGLMQWLILKVGWLMQITMGTSPMESMVSAGNIFVGQTESPLLIRPYLADLTISEMHSVMSCGFATIAGSVLGAYISLGIPAAHLLTASVMSAPAALAISKTFWPETKKSKNSTQTSIKLEKGQENNLLEAASQGASAAVPLVANIAANLIAFLAVLAFINATLSWLGSMFNYPQFSFEIICSYVLMPFAFMMGVNYNDSFLVAELLGMKTFFNEFVAYQRLSEYIHYRESGGPLFVDGVRQYMSVRSEAIATYALCGFANFGSLGIMIGGLSSLAPHRKHDIASCGIRALIAGTIACFTTACIAGVLYIPELYCPNLLMSTLFENGTTENTTNLMSCCTDLFKSTTMLAPKNITFTEGFNTTMLNGCCAFFPSGFNCSEVRPE</sequence>
<dbReference type="GO" id="GO:0015860">
    <property type="term" value="P:purine nucleoside transmembrane transport"/>
    <property type="evidence" value="ECO:0007669"/>
    <property type="project" value="TreeGrafter"/>
</dbReference>
<reference evidence="12" key="1">
    <citation type="submission" date="2025-08" db="UniProtKB">
        <authorList>
            <consortium name="Ensembl"/>
        </authorList>
    </citation>
    <scope>IDENTIFICATION</scope>
</reference>
<feature type="transmembrane region" description="Helical" evidence="7">
    <location>
        <begin position="448"/>
        <end position="470"/>
    </location>
</feature>
<feature type="transmembrane region" description="Helical" evidence="7">
    <location>
        <begin position="285"/>
        <end position="307"/>
    </location>
</feature>
<feature type="compositionally biased region" description="Acidic residues" evidence="8">
    <location>
        <begin position="70"/>
        <end position="79"/>
    </location>
</feature>
<evidence type="ECO:0000256" key="6">
    <source>
        <dbReference type="ARBA" id="ARBA00023136"/>
    </source>
</evidence>
<dbReference type="Pfam" id="PF07662">
    <property type="entry name" value="Nucleos_tra2_C"/>
    <property type="match status" value="1"/>
</dbReference>
<dbReference type="GeneTree" id="ENSGT00390000016025"/>
<keyword evidence="6 7" id="KW-0472">Membrane</keyword>
<feature type="transmembrane region" description="Helical" evidence="7">
    <location>
        <begin position="133"/>
        <end position="153"/>
    </location>
</feature>
<dbReference type="NCBIfam" id="TIGR00804">
    <property type="entry name" value="nupC"/>
    <property type="match status" value="1"/>
</dbReference>
<dbReference type="PANTHER" id="PTHR10590">
    <property type="entry name" value="SODIUM/NUCLEOSIDE COTRANSPORTER"/>
    <property type="match status" value="1"/>
</dbReference>
<evidence type="ECO:0000313" key="13">
    <source>
        <dbReference type="Proteomes" id="UP000694388"/>
    </source>
</evidence>
<comment type="subcellular location">
    <subcellularLocation>
        <location evidence="1">Cell membrane</location>
        <topology evidence="1">Multi-pass membrane protein</topology>
    </subcellularLocation>
</comment>
<protein>
    <recommendedName>
        <fullName evidence="7">Sodium/nucleoside cotransporter</fullName>
    </recommendedName>
</protein>
<organism evidence="12 13">
    <name type="scientific">Eptatretus burgeri</name>
    <name type="common">Inshore hagfish</name>
    <dbReference type="NCBI Taxonomy" id="7764"/>
    <lineage>
        <taxon>Eukaryota</taxon>
        <taxon>Metazoa</taxon>
        <taxon>Chordata</taxon>
        <taxon>Craniata</taxon>
        <taxon>Vertebrata</taxon>
        <taxon>Cyclostomata</taxon>
        <taxon>Myxini</taxon>
        <taxon>Myxiniformes</taxon>
        <taxon>Myxinidae</taxon>
        <taxon>Eptatretinae</taxon>
        <taxon>Eptatretus</taxon>
    </lineage>
</organism>
<feature type="transmembrane region" description="Helical" evidence="7">
    <location>
        <begin position="174"/>
        <end position="193"/>
    </location>
</feature>
<evidence type="ECO:0000256" key="8">
    <source>
        <dbReference type="SAM" id="MobiDB-lite"/>
    </source>
</evidence>
<keyword evidence="7" id="KW-0813">Transport</keyword>
<accession>A0A8C4WWN3</accession>
<dbReference type="Pfam" id="PF07670">
    <property type="entry name" value="Gate"/>
    <property type="match status" value="1"/>
</dbReference>
<comment type="similarity">
    <text evidence="2 7">Belongs to the concentrative nucleoside transporter (CNT) (TC 2.A.41) family.</text>
</comment>
<keyword evidence="5 7" id="KW-1133">Transmembrane helix</keyword>
<dbReference type="PANTHER" id="PTHR10590:SF4">
    <property type="entry name" value="SOLUTE CARRIER FAMILY 28 MEMBER 3"/>
    <property type="match status" value="1"/>
</dbReference>
<dbReference type="Proteomes" id="UP000694388">
    <property type="component" value="Unplaced"/>
</dbReference>
<dbReference type="InterPro" id="IPR011657">
    <property type="entry name" value="CNT_C_dom"/>
</dbReference>
<dbReference type="GO" id="GO:0015864">
    <property type="term" value="P:pyrimidine nucleoside transport"/>
    <property type="evidence" value="ECO:0007669"/>
    <property type="project" value="TreeGrafter"/>
</dbReference>
<feature type="domain" description="Concentrative nucleoside transporter C-terminal" evidence="10">
    <location>
        <begin position="390"/>
        <end position="612"/>
    </location>
</feature>
<evidence type="ECO:0000256" key="4">
    <source>
        <dbReference type="ARBA" id="ARBA00022692"/>
    </source>
</evidence>
<dbReference type="InterPro" id="IPR002668">
    <property type="entry name" value="CNT_N_dom"/>
</dbReference>
<feature type="region of interest" description="Disordered" evidence="8">
    <location>
        <begin position="1"/>
        <end position="79"/>
    </location>
</feature>
<dbReference type="InterPro" id="IPR011642">
    <property type="entry name" value="Gate_dom"/>
</dbReference>
<feature type="transmembrane region" description="Helical" evidence="7">
    <location>
        <begin position="482"/>
        <end position="503"/>
    </location>
</feature>
<evidence type="ECO:0000259" key="11">
    <source>
        <dbReference type="Pfam" id="PF07670"/>
    </source>
</evidence>
<dbReference type="GO" id="GO:0015390">
    <property type="term" value="F:purine-specific nucleoside:sodium symporter activity"/>
    <property type="evidence" value="ECO:0007669"/>
    <property type="project" value="TreeGrafter"/>
</dbReference>
<dbReference type="OMA" id="CICASTQ"/>
<evidence type="ECO:0000256" key="3">
    <source>
        <dbReference type="ARBA" id="ARBA00022475"/>
    </source>
</evidence>
<name>A0A8C4WWN3_EPTBU</name>
<feature type="transmembrane region" description="Helical" evidence="7">
    <location>
        <begin position="230"/>
        <end position="248"/>
    </location>
</feature>
<keyword evidence="3" id="KW-1003">Cell membrane</keyword>
<dbReference type="GO" id="GO:0015389">
    <property type="term" value="F:pyrimidine- and adenosine-specific:sodium symporter activity"/>
    <property type="evidence" value="ECO:0007669"/>
    <property type="project" value="TreeGrafter"/>
</dbReference>
<feature type="domain" description="Nucleoside transporter/FeoB GTPase Gate" evidence="11">
    <location>
        <begin position="288"/>
        <end position="385"/>
    </location>
</feature>
<dbReference type="GO" id="GO:0005886">
    <property type="term" value="C:plasma membrane"/>
    <property type="evidence" value="ECO:0007669"/>
    <property type="project" value="UniProtKB-SubCell"/>
</dbReference>
<evidence type="ECO:0000256" key="2">
    <source>
        <dbReference type="ARBA" id="ARBA00009033"/>
    </source>
</evidence>
<evidence type="ECO:0000259" key="10">
    <source>
        <dbReference type="Pfam" id="PF07662"/>
    </source>
</evidence>
<evidence type="ECO:0000259" key="9">
    <source>
        <dbReference type="Pfam" id="PF01773"/>
    </source>
</evidence>
<feature type="transmembrane region" description="Helical" evidence="7">
    <location>
        <begin position="102"/>
        <end position="127"/>
    </location>
</feature>
<feature type="transmembrane region" description="Helical" evidence="7">
    <location>
        <begin position="199"/>
        <end position="218"/>
    </location>
</feature>
<dbReference type="InterPro" id="IPR018270">
    <property type="entry name" value="C_nuclsd_transpt_met_bac"/>
</dbReference>
<keyword evidence="13" id="KW-1185">Reference proteome</keyword>
<proteinExistence type="inferred from homology"/>
<evidence type="ECO:0000313" key="12">
    <source>
        <dbReference type="Ensembl" id="ENSEBUP00000016217.1"/>
    </source>
</evidence>